<evidence type="ECO:0000313" key="2">
    <source>
        <dbReference type="Proteomes" id="UP000029868"/>
    </source>
</evidence>
<dbReference type="PATRIC" id="fig|28229.3.peg.328"/>
<gene>
    <name evidence="1" type="ORF">GAB14E_1170</name>
</gene>
<sequence>MNNIIIHRNASGVTTQITPDNEVVKVNSDGVTTGTIQPYGLGKQVDLRSLGLRQMSAKSYRNFYDMAGGVLNKIYTLVNTDCSAEALTSLLWLGAAPEVVAECYAFHSNRQYTQGAVYGFNSPSCYYTLAGAPFTKSQVIHILDCIESGREYEHLFHENLTRGVINNFVSMVEKHSGFRPLSHLLNWSPAGYVMPMPTYDEAFPQAVA</sequence>
<reference evidence="1 2" key="1">
    <citation type="submission" date="2014-08" db="EMBL/GenBank/DDBJ databases">
        <title>Genomic and Phenotypic Diversity of Colwellia psychrerythraea strains from Disparate Marine Basins.</title>
        <authorList>
            <person name="Techtmann S.M."/>
            <person name="Stelling S.C."/>
            <person name="Utturkar S.M."/>
            <person name="Alshibli N."/>
            <person name="Harris A."/>
            <person name="Brown S.D."/>
            <person name="Hazen T.C."/>
        </authorList>
    </citation>
    <scope>NUCLEOTIDE SEQUENCE [LARGE SCALE GENOMIC DNA]</scope>
    <source>
        <strain evidence="1 2">GAB14E</strain>
    </source>
</reference>
<proteinExistence type="predicted"/>
<dbReference type="AlphaFoldDB" id="A0A099L3Z8"/>
<accession>A0A099L3Z8</accession>
<dbReference type="RefSeq" id="WP_033080425.1">
    <property type="nucleotide sequence ID" value="NZ_JQEC01000002.1"/>
</dbReference>
<dbReference type="Proteomes" id="UP000029868">
    <property type="component" value="Unassembled WGS sequence"/>
</dbReference>
<organism evidence="1 2">
    <name type="scientific">Colwellia psychrerythraea</name>
    <name type="common">Vibrio psychroerythus</name>
    <dbReference type="NCBI Taxonomy" id="28229"/>
    <lineage>
        <taxon>Bacteria</taxon>
        <taxon>Pseudomonadati</taxon>
        <taxon>Pseudomonadota</taxon>
        <taxon>Gammaproteobacteria</taxon>
        <taxon>Alteromonadales</taxon>
        <taxon>Colwelliaceae</taxon>
        <taxon>Colwellia</taxon>
    </lineage>
</organism>
<evidence type="ECO:0000313" key="1">
    <source>
        <dbReference type="EMBL" id="KGJ97581.1"/>
    </source>
</evidence>
<dbReference type="EMBL" id="JQEC01000002">
    <property type="protein sequence ID" value="KGJ97581.1"/>
    <property type="molecule type" value="Genomic_DNA"/>
</dbReference>
<protein>
    <submittedName>
        <fullName evidence="1">Uncharacterized protein</fullName>
    </submittedName>
</protein>
<name>A0A099L3Z8_COLPS</name>
<comment type="caution">
    <text evidence="1">The sequence shown here is derived from an EMBL/GenBank/DDBJ whole genome shotgun (WGS) entry which is preliminary data.</text>
</comment>